<reference evidence="1 2" key="1">
    <citation type="submission" date="2024-03" db="EMBL/GenBank/DDBJ databases">
        <title>Isolation and characterization of a phage collection against Pseudomonas putida.</title>
        <authorList>
            <person name="Brauer A."/>
            <person name="Rosendahl S."/>
            <person name="Kangsep A."/>
            <person name="Rikberg R."/>
            <person name="Lewanczyk A.C."/>
            <person name="Horak R."/>
            <person name="Tamman H."/>
        </authorList>
    </citation>
    <scope>NUCLEOTIDE SEQUENCE [LARGE SCALE GENOMIC DNA]</scope>
</reference>
<evidence type="ECO:0000313" key="1">
    <source>
        <dbReference type="EMBL" id="WYV99045.1"/>
    </source>
</evidence>
<name>A0AAX4MX65_9CAUD</name>
<protein>
    <submittedName>
        <fullName evidence="1">Uncharacterized protein</fullName>
    </submittedName>
</protein>
<dbReference type="EMBL" id="PP496413">
    <property type="protein sequence ID" value="WYV99045.1"/>
    <property type="molecule type" value="Genomic_DNA"/>
</dbReference>
<gene>
    <name evidence="1" type="ORF">Amme3_00049</name>
</gene>
<proteinExistence type="predicted"/>
<sequence>MTELVVGKKYRVKTVNGFDKPNTEDSENFGGKIVTLCGILRYHSNGEPDPLDVYHCSFEVSMAEMPPHHQWSFYKVELGEV</sequence>
<evidence type="ECO:0000313" key="2">
    <source>
        <dbReference type="Proteomes" id="UP001438490"/>
    </source>
</evidence>
<dbReference type="Proteomes" id="UP001438490">
    <property type="component" value="Segment"/>
</dbReference>
<organism evidence="1 2">
    <name type="scientific">Pseudomonas phage vB_PpuM-Amme-3</name>
    <dbReference type="NCBI Taxonomy" id="3132617"/>
    <lineage>
        <taxon>Viruses</taxon>
        <taxon>Duplodnaviria</taxon>
        <taxon>Heunggongvirae</taxon>
        <taxon>Uroviricota</taxon>
        <taxon>Caudoviricetes</taxon>
        <taxon>Vandenendeviridae</taxon>
        <taxon>Gorskivirinae</taxon>
        <taxon>Tartuvirus</taxon>
        <taxon>Tartuvirus amme3</taxon>
    </lineage>
</organism>
<accession>A0AAX4MX65</accession>
<keyword evidence="2" id="KW-1185">Reference proteome</keyword>